<evidence type="ECO:0000259" key="5">
    <source>
        <dbReference type="SMART" id="SM00849"/>
    </source>
</evidence>
<keyword evidence="3 6" id="KW-0378">Hydrolase</keyword>
<dbReference type="PANTHER" id="PTHR42978">
    <property type="entry name" value="QUORUM-QUENCHING LACTONASE YTNP-RELATED-RELATED"/>
    <property type="match status" value="1"/>
</dbReference>
<accession>A0A6M3ZTP4</accession>
<evidence type="ECO:0000256" key="1">
    <source>
        <dbReference type="ARBA" id="ARBA00007749"/>
    </source>
</evidence>
<dbReference type="AlphaFoldDB" id="A0A6M3ZTP4"/>
<evidence type="ECO:0000256" key="4">
    <source>
        <dbReference type="ARBA" id="ARBA00022833"/>
    </source>
</evidence>
<sequence length="277" mass="30680">MNFPSQQIGDFSVTAISDGFLRTPLDVLSNIDPAEAARLQQDAGMTDPSAIHINCYLIRSPQRTVLVDTGAGGFKQWGGGLQDNLRRAGVLPSEIDTVLLTHAHPDHIGGLLNGAGELSFPNAELVLHEQELSFWQNDIHLHRANERARGNFLFARQVFEKYRDRIRLFAGEEVLPGISAQSLPGHTAGHCGYRVQSNDQDLLIWGDIVHFPHLQISHPEVSIAFDLDAHLAAATRTRLLDIVSADQLLIAGMHLGEEGFVRIIRNGKHYRLVSQQR</sequence>
<comment type="similarity">
    <text evidence="1">Belongs to the metallo-beta-lactamase superfamily.</text>
</comment>
<dbReference type="SUPFAM" id="SSF56281">
    <property type="entry name" value="Metallo-hydrolase/oxidoreductase"/>
    <property type="match status" value="1"/>
</dbReference>
<keyword evidence="4" id="KW-0862">Zinc</keyword>
<dbReference type="GO" id="GO:0016787">
    <property type="term" value="F:hydrolase activity"/>
    <property type="evidence" value="ECO:0007669"/>
    <property type="project" value="UniProtKB-KW"/>
</dbReference>
<dbReference type="Pfam" id="PF00753">
    <property type="entry name" value="Lactamase_B"/>
    <property type="match status" value="1"/>
</dbReference>
<dbReference type="CDD" id="cd07720">
    <property type="entry name" value="OPHC2-like_MBL-fold"/>
    <property type="match status" value="1"/>
</dbReference>
<protein>
    <submittedName>
        <fullName evidence="6">MBL fold metallo-hydrolase</fullName>
    </submittedName>
</protein>
<dbReference type="InterPro" id="IPR001279">
    <property type="entry name" value="Metallo-B-lactamas"/>
</dbReference>
<organism evidence="6 7">
    <name type="scientific">Herbaspirillum rubrisubalbicans Os34</name>
    <dbReference type="NCBI Taxonomy" id="1235827"/>
    <lineage>
        <taxon>Bacteria</taxon>
        <taxon>Pseudomonadati</taxon>
        <taxon>Pseudomonadota</taxon>
        <taxon>Betaproteobacteria</taxon>
        <taxon>Burkholderiales</taxon>
        <taxon>Oxalobacteraceae</taxon>
        <taxon>Herbaspirillum</taxon>
    </lineage>
</organism>
<feature type="domain" description="Metallo-beta-lactamase" evidence="5">
    <location>
        <begin position="52"/>
        <end position="254"/>
    </location>
</feature>
<evidence type="ECO:0000256" key="3">
    <source>
        <dbReference type="ARBA" id="ARBA00022801"/>
    </source>
</evidence>
<evidence type="ECO:0000256" key="2">
    <source>
        <dbReference type="ARBA" id="ARBA00022723"/>
    </source>
</evidence>
<dbReference type="EMBL" id="CP008956">
    <property type="protein sequence ID" value="QJQ01999.1"/>
    <property type="molecule type" value="Genomic_DNA"/>
</dbReference>
<evidence type="ECO:0000313" key="7">
    <source>
        <dbReference type="Proteomes" id="UP000501648"/>
    </source>
</evidence>
<evidence type="ECO:0000313" key="6">
    <source>
        <dbReference type="EMBL" id="QJQ01999.1"/>
    </source>
</evidence>
<dbReference type="SMART" id="SM00849">
    <property type="entry name" value="Lactamase_B"/>
    <property type="match status" value="1"/>
</dbReference>
<dbReference type="RefSeq" id="WP_017451622.1">
    <property type="nucleotide sequence ID" value="NZ_CP008956.1"/>
</dbReference>
<dbReference type="PANTHER" id="PTHR42978:SF6">
    <property type="entry name" value="QUORUM-QUENCHING LACTONASE YTNP-RELATED"/>
    <property type="match status" value="1"/>
</dbReference>
<name>A0A6M3ZTP4_9BURK</name>
<proteinExistence type="inferred from homology"/>
<gene>
    <name evidence="6" type="ORF">C798_17695</name>
</gene>
<dbReference type="InterPro" id="IPR051013">
    <property type="entry name" value="MBL_superfamily_lactonases"/>
</dbReference>
<dbReference type="Gene3D" id="3.60.15.10">
    <property type="entry name" value="Ribonuclease Z/Hydroxyacylglutathione hydrolase-like"/>
    <property type="match status" value="1"/>
</dbReference>
<keyword evidence="2" id="KW-0479">Metal-binding</keyword>
<dbReference type="InterPro" id="IPR036866">
    <property type="entry name" value="RibonucZ/Hydroxyglut_hydro"/>
</dbReference>
<dbReference type="GO" id="GO:0046872">
    <property type="term" value="F:metal ion binding"/>
    <property type="evidence" value="ECO:0007669"/>
    <property type="project" value="UniProtKB-KW"/>
</dbReference>
<dbReference type="Proteomes" id="UP000501648">
    <property type="component" value="Chromosome"/>
</dbReference>
<reference evidence="6 7" key="1">
    <citation type="journal article" date="2012" name="J. Bacteriol.">
        <title>Genome sequence of the pathogenic Herbaspirillum seropedicae strain Os34, isolated from rice roots.</title>
        <authorList>
            <person name="Ye W."/>
            <person name="Ye S."/>
            <person name="Liu J."/>
            <person name="Chang S."/>
            <person name="Chen M."/>
            <person name="Zhu B."/>
            <person name="Guo L."/>
            <person name="An Q."/>
        </authorList>
    </citation>
    <scope>NUCLEOTIDE SEQUENCE [LARGE SCALE GENOMIC DNA]</scope>
    <source>
        <strain evidence="6 7">Os34</strain>
    </source>
</reference>